<dbReference type="EMBL" id="UYSG01001680">
    <property type="protein sequence ID" value="VDL48902.1"/>
    <property type="molecule type" value="Genomic_DNA"/>
</dbReference>
<feature type="domain" description="ZZ-type" evidence="10">
    <location>
        <begin position="5"/>
        <end position="61"/>
    </location>
</feature>
<dbReference type="InterPro" id="IPR000433">
    <property type="entry name" value="Znf_ZZ"/>
</dbReference>
<keyword evidence="7" id="KW-0862">Zinc</keyword>
<dbReference type="SMART" id="SM00291">
    <property type="entry name" value="ZnF_ZZ"/>
    <property type="match status" value="1"/>
</dbReference>
<name>A0A0R3SHK0_HYMDI</name>
<feature type="compositionally biased region" description="Polar residues" evidence="9">
    <location>
        <begin position="148"/>
        <end position="171"/>
    </location>
</feature>
<gene>
    <name evidence="11" type="ORF">HDID_LOCUS4413</name>
</gene>
<evidence type="ECO:0000256" key="1">
    <source>
        <dbReference type="ARBA" id="ARBA00000900"/>
    </source>
</evidence>
<dbReference type="InterPro" id="IPR050774">
    <property type="entry name" value="KCMF1/Dystrophin"/>
</dbReference>
<feature type="compositionally biased region" description="Polar residues" evidence="9">
    <location>
        <begin position="237"/>
        <end position="247"/>
    </location>
</feature>
<dbReference type="PROSITE" id="PS50135">
    <property type="entry name" value="ZF_ZZ_2"/>
    <property type="match status" value="1"/>
</dbReference>
<organism evidence="13">
    <name type="scientific">Hymenolepis diminuta</name>
    <name type="common">Rat tapeworm</name>
    <dbReference type="NCBI Taxonomy" id="6216"/>
    <lineage>
        <taxon>Eukaryota</taxon>
        <taxon>Metazoa</taxon>
        <taxon>Spiralia</taxon>
        <taxon>Lophotrochozoa</taxon>
        <taxon>Platyhelminthes</taxon>
        <taxon>Cestoda</taxon>
        <taxon>Eucestoda</taxon>
        <taxon>Cyclophyllidea</taxon>
        <taxon>Hymenolepididae</taxon>
        <taxon>Hymenolepis</taxon>
    </lineage>
</organism>
<feature type="region of interest" description="Disordered" evidence="9">
    <location>
        <begin position="237"/>
        <end position="303"/>
    </location>
</feature>
<evidence type="ECO:0000256" key="9">
    <source>
        <dbReference type="SAM" id="MobiDB-lite"/>
    </source>
</evidence>
<dbReference type="SUPFAM" id="SSF57850">
    <property type="entry name" value="RING/U-box"/>
    <property type="match status" value="1"/>
</dbReference>
<sequence length="377" mass="42044">MSSRHEGVKCDACDTNGFRLRRYKCLKCIDFDLCGTCFDAGEETNQHHSHHPMQCIILESDHKLFFPESKPSEIIRSYTCPVCGLTGFRVADLKYHVELRHPGTHHAVLCPLCAYPSPEFFMPSGCNPNRPHKDFLNHLQSVHRPKKSSPSNSSQGQEVDNNTNNSSSVEASLNRDEDFYYKPEGDEKISGLCKFDKLLTPEERVINGLISRSSSSSQNFGLNILFRLKKMDESSLKKTQISQSSSDMIPDHTALKTPKKNDIISSSQLSEDVENHNNADDQDDEDVDTDDSDMELDDDSTSEAVAATTALAESGRVVSDNVDDSDSVILVGAAQKTDTDKTDKDTDTVDQDWVTYVQELIWDSLNLKSLSLSIDGH</sequence>
<feature type="region of interest" description="Disordered" evidence="9">
    <location>
        <begin position="141"/>
        <end position="176"/>
    </location>
</feature>
<dbReference type="GO" id="GO:0099536">
    <property type="term" value="P:synaptic signaling"/>
    <property type="evidence" value="ECO:0007669"/>
    <property type="project" value="TreeGrafter"/>
</dbReference>
<comment type="similarity">
    <text evidence="2">Belongs to the KCMF1 family.</text>
</comment>
<dbReference type="GO" id="GO:0008270">
    <property type="term" value="F:zinc ion binding"/>
    <property type="evidence" value="ECO:0007669"/>
    <property type="project" value="UniProtKB-KW"/>
</dbReference>
<dbReference type="WBParaSite" id="HDID_0000441501-mRNA-1">
    <property type="protein sequence ID" value="HDID_0000441501-mRNA-1"/>
    <property type="gene ID" value="HDID_0000441501"/>
</dbReference>
<evidence type="ECO:0000313" key="12">
    <source>
        <dbReference type="Proteomes" id="UP000274504"/>
    </source>
</evidence>
<dbReference type="EC" id="2.3.2.27" evidence="3"/>
<evidence type="ECO:0000259" key="10">
    <source>
        <dbReference type="PROSITE" id="PS50135"/>
    </source>
</evidence>
<dbReference type="Pfam" id="PF00569">
    <property type="entry name" value="ZZ"/>
    <property type="match status" value="1"/>
</dbReference>
<evidence type="ECO:0000256" key="7">
    <source>
        <dbReference type="ARBA" id="ARBA00022833"/>
    </source>
</evidence>
<dbReference type="Proteomes" id="UP000274504">
    <property type="component" value="Unassembled WGS sequence"/>
</dbReference>
<dbReference type="STRING" id="6216.A0A0R3SHK0"/>
<evidence type="ECO:0000313" key="13">
    <source>
        <dbReference type="WBParaSite" id="HDID_0000441501-mRNA-1"/>
    </source>
</evidence>
<dbReference type="CDD" id="cd02338">
    <property type="entry name" value="ZZ_PCMF_like"/>
    <property type="match status" value="1"/>
</dbReference>
<dbReference type="GO" id="GO:0005886">
    <property type="term" value="C:plasma membrane"/>
    <property type="evidence" value="ECO:0007669"/>
    <property type="project" value="TreeGrafter"/>
</dbReference>
<evidence type="ECO:0000256" key="3">
    <source>
        <dbReference type="ARBA" id="ARBA00012483"/>
    </source>
</evidence>
<dbReference type="PROSITE" id="PS01357">
    <property type="entry name" value="ZF_ZZ_1"/>
    <property type="match status" value="1"/>
</dbReference>
<dbReference type="PANTHER" id="PTHR12268:SF13">
    <property type="entry name" value="E3 UBIQUITIN-PROTEIN LIGASE KCMF1"/>
    <property type="match status" value="1"/>
</dbReference>
<keyword evidence="6 8" id="KW-0863">Zinc-finger</keyword>
<evidence type="ECO:0000256" key="6">
    <source>
        <dbReference type="ARBA" id="ARBA00022771"/>
    </source>
</evidence>
<keyword evidence="5" id="KW-0479">Metal-binding</keyword>
<protein>
    <recommendedName>
        <fullName evidence="3">RING-type E3 ubiquitin transferase</fullName>
        <ecNumber evidence="3">2.3.2.27</ecNumber>
    </recommendedName>
</protein>
<evidence type="ECO:0000313" key="11">
    <source>
        <dbReference type="EMBL" id="VDL48902.1"/>
    </source>
</evidence>
<proteinExistence type="inferred from homology"/>
<dbReference type="PANTHER" id="PTHR12268">
    <property type="entry name" value="E3 UBIQUITIN-PROTEIN LIGASE KCMF1"/>
    <property type="match status" value="1"/>
</dbReference>
<reference evidence="13" key="1">
    <citation type="submission" date="2017-02" db="UniProtKB">
        <authorList>
            <consortium name="WormBaseParasite"/>
        </authorList>
    </citation>
    <scope>IDENTIFICATION</scope>
</reference>
<dbReference type="InterPro" id="IPR008598">
    <property type="entry name" value="Di19_Zn-bd"/>
</dbReference>
<dbReference type="InterPro" id="IPR043145">
    <property type="entry name" value="Znf_ZZ_sf"/>
</dbReference>
<evidence type="ECO:0000256" key="4">
    <source>
        <dbReference type="ARBA" id="ARBA00022679"/>
    </source>
</evidence>
<evidence type="ECO:0000256" key="2">
    <source>
        <dbReference type="ARBA" id="ARBA00010938"/>
    </source>
</evidence>
<reference evidence="11 12" key="2">
    <citation type="submission" date="2018-11" db="EMBL/GenBank/DDBJ databases">
        <authorList>
            <consortium name="Pathogen Informatics"/>
        </authorList>
    </citation>
    <scope>NUCLEOTIDE SEQUENCE [LARGE SCALE GENOMIC DNA]</scope>
</reference>
<evidence type="ECO:0000256" key="5">
    <source>
        <dbReference type="ARBA" id="ARBA00022723"/>
    </source>
</evidence>
<evidence type="ECO:0000256" key="8">
    <source>
        <dbReference type="PROSITE-ProRule" id="PRU00228"/>
    </source>
</evidence>
<feature type="compositionally biased region" description="Acidic residues" evidence="9">
    <location>
        <begin position="280"/>
        <end position="301"/>
    </location>
</feature>
<comment type="catalytic activity">
    <reaction evidence="1">
        <text>S-ubiquitinyl-[E2 ubiquitin-conjugating enzyme]-L-cysteine + [acceptor protein]-L-lysine = [E2 ubiquitin-conjugating enzyme]-L-cysteine + N(6)-ubiquitinyl-[acceptor protein]-L-lysine.</text>
        <dbReference type="EC" id="2.3.2.27"/>
    </reaction>
</comment>
<dbReference type="GO" id="GO:0061630">
    <property type="term" value="F:ubiquitin protein ligase activity"/>
    <property type="evidence" value="ECO:0007669"/>
    <property type="project" value="UniProtKB-EC"/>
</dbReference>
<dbReference type="Pfam" id="PF05605">
    <property type="entry name" value="zf-Di19"/>
    <property type="match status" value="1"/>
</dbReference>
<dbReference type="AlphaFoldDB" id="A0A0R3SHK0"/>
<dbReference type="OrthoDB" id="7873042at2759"/>
<keyword evidence="4" id="KW-0808">Transferase</keyword>
<feature type="compositionally biased region" description="Basic and acidic residues" evidence="9">
    <location>
        <begin position="249"/>
        <end position="262"/>
    </location>
</feature>
<dbReference type="GO" id="GO:0045202">
    <property type="term" value="C:synapse"/>
    <property type="evidence" value="ECO:0007669"/>
    <property type="project" value="GOC"/>
</dbReference>
<dbReference type="Gene3D" id="3.30.60.90">
    <property type="match status" value="1"/>
</dbReference>
<accession>A0A0R3SHK0</accession>